<gene>
    <name evidence="2" type="ORF">Q9L42_016825</name>
</gene>
<reference evidence="2 3" key="1">
    <citation type="journal article" date="2024" name="Microbiology">
        <title>Methylomarinum rosea sp. nov., a novel halophilic methanotrophic bacterium from the hypersaline Lake Elton.</title>
        <authorList>
            <person name="Suleimanov R.Z."/>
            <person name="Oshkin I.Y."/>
            <person name="Danilova O.V."/>
            <person name="Suzina N.E."/>
            <person name="Dedysh S.N."/>
        </authorList>
    </citation>
    <scope>NUCLEOTIDE SEQUENCE [LARGE SCALE GENOMIC DNA]</scope>
    <source>
        <strain evidence="2 3">Ch1-1</strain>
    </source>
</reference>
<keyword evidence="3" id="KW-1185">Reference proteome</keyword>
<name>A0AAU7NTR3_9GAMM</name>
<dbReference type="EMBL" id="CP157743">
    <property type="protein sequence ID" value="XBS20001.1"/>
    <property type="molecule type" value="Genomic_DNA"/>
</dbReference>
<organism evidence="2 3">
    <name type="scientific">Methylomarinum roseum</name>
    <dbReference type="NCBI Taxonomy" id="3067653"/>
    <lineage>
        <taxon>Bacteria</taxon>
        <taxon>Pseudomonadati</taxon>
        <taxon>Pseudomonadota</taxon>
        <taxon>Gammaproteobacteria</taxon>
        <taxon>Methylococcales</taxon>
        <taxon>Methylococcaceae</taxon>
        <taxon>Methylomarinum</taxon>
    </lineage>
</organism>
<dbReference type="AlphaFoldDB" id="A0AAU7NTR3"/>
<keyword evidence="1" id="KW-0732">Signal</keyword>
<dbReference type="RefSeq" id="WP_305907270.1">
    <property type="nucleotide sequence ID" value="NZ_CP157743.1"/>
</dbReference>
<evidence type="ECO:0000313" key="2">
    <source>
        <dbReference type="EMBL" id="XBS20001.1"/>
    </source>
</evidence>
<sequence>MKFLKVIFLAGAMLSSSASFAEQDREADGYDVMLDAVIVRPLSFVGLVTGSALFVGLSPLTAIASIPAPHDAFELLADTIVVKPAKYTFVRPVGDYDYNEGLN</sequence>
<feature type="chain" id="PRO_5043627433" evidence="1">
    <location>
        <begin position="22"/>
        <end position="103"/>
    </location>
</feature>
<dbReference type="KEGG" id="mech:Q9L42_016825"/>
<evidence type="ECO:0000256" key="1">
    <source>
        <dbReference type="SAM" id="SignalP"/>
    </source>
</evidence>
<protein>
    <submittedName>
        <fullName evidence="2">Uncharacterized protein</fullName>
    </submittedName>
</protein>
<dbReference type="Proteomes" id="UP001225378">
    <property type="component" value="Chromosome"/>
</dbReference>
<feature type="signal peptide" evidence="1">
    <location>
        <begin position="1"/>
        <end position="21"/>
    </location>
</feature>
<evidence type="ECO:0000313" key="3">
    <source>
        <dbReference type="Proteomes" id="UP001225378"/>
    </source>
</evidence>
<proteinExistence type="predicted"/>
<accession>A0AAU7NTR3</accession>